<feature type="compositionally biased region" description="Low complexity" evidence="1">
    <location>
        <begin position="153"/>
        <end position="173"/>
    </location>
</feature>
<feature type="region of interest" description="Disordered" evidence="1">
    <location>
        <begin position="151"/>
        <end position="239"/>
    </location>
</feature>
<dbReference type="WBParaSite" id="ALUE_0001918801-mRNA-1">
    <property type="protein sequence ID" value="ALUE_0001918801-mRNA-1"/>
    <property type="gene ID" value="ALUE_0001918801"/>
</dbReference>
<evidence type="ECO:0000313" key="2">
    <source>
        <dbReference type="Proteomes" id="UP000036681"/>
    </source>
</evidence>
<name>A0A0M3IKC7_ASCLU</name>
<proteinExistence type="predicted"/>
<evidence type="ECO:0000256" key="1">
    <source>
        <dbReference type="SAM" id="MobiDB-lite"/>
    </source>
</evidence>
<accession>A0A0M3IKC7</accession>
<reference evidence="3" key="1">
    <citation type="submission" date="2017-02" db="UniProtKB">
        <authorList>
            <consortium name="WormBaseParasite"/>
        </authorList>
    </citation>
    <scope>IDENTIFICATION</scope>
</reference>
<organism evidence="2 3">
    <name type="scientific">Ascaris lumbricoides</name>
    <name type="common">Giant roundworm</name>
    <dbReference type="NCBI Taxonomy" id="6252"/>
    <lineage>
        <taxon>Eukaryota</taxon>
        <taxon>Metazoa</taxon>
        <taxon>Ecdysozoa</taxon>
        <taxon>Nematoda</taxon>
        <taxon>Chromadorea</taxon>
        <taxon>Rhabditida</taxon>
        <taxon>Spirurina</taxon>
        <taxon>Ascaridomorpha</taxon>
        <taxon>Ascaridoidea</taxon>
        <taxon>Ascarididae</taxon>
        <taxon>Ascaris</taxon>
    </lineage>
</organism>
<evidence type="ECO:0000313" key="3">
    <source>
        <dbReference type="WBParaSite" id="ALUE_0001918801-mRNA-1"/>
    </source>
</evidence>
<protein>
    <submittedName>
        <fullName evidence="3">IMD domain-containing protein</fullName>
    </submittedName>
</protein>
<dbReference type="Proteomes" id="UP000036681">
    <property type="component" value="Unplaced"/>
</dbReference>
<feature type="region of interest" description="Disordered" evidence="1">
    <location>
        <begin position="43"/>
        <end position="62"/>
    </location>
</feature>
<keyword evidence="2" id="KW-1185">Reference proteome</keyword>
<sequence>MELVYGNVGSVGTQPHPGGHHQQHQQPSNGGSAVAVDTQQLTQAAEGGVKVRPRPQVPPKPQMDAVRYSMANVQGGVKVRPRPQVPPKPQMDAVRYSMANVQVFVTDIVESCDWELDTLLSELSALESQLNSSAGGDQLLLGLPMLPVPTSKNNSTNLSQRNSTLSTSTSTQHTHSDTHKRFGPLSEECMRPIASSSDCPSPDRDSAFGDSSSTESRNRCRNSAISSSDSCRGSLNTPSPTQQVTFLSETFSNVILFSYHLH</sequence>
<feature type="compositionally biased region" description="Polar residues" evidence="1">
    <location>
        <begin position="209"/>
        <end position="239"/>
    </location>
</feature>
<dbReference type="AlphaFoldDB" id="A0A0M3IKC7"/>
<feature type="region of interest" description="Disordered" evidence="1">
    <location>
        <begin position="1"/>
        <end position="36"/>
    </location>
</feature>